<dbReference type="Pfam" id="PF07841">
    <property type="entry name" value="DM4_12"/>
    <property type="match status" value="1"/>
</dbReference>
<dbReference type="InParanoid" id="A0A2J7QZ75"/>
<dbReference type="SMART" id="SM00718">
    <property type="entry name" value="DM4_12"/>
    <property type="match status" value="1"/>
</dbReference>
<keyword evidence="1" id="KW-0732">Signal</keyword>
<feature type="signal peptide" evidence="1">
    <location>
        <begin position="1"/>
        <end position="15"/>
    </location>
</feature>
<dbReference type="EMBL" id="NEVH01009073">
    <property type="protein sequence ID" value="PNF33889.1"/>
    <property type="molecule type" value="Genomic_DNA"/>
</dbReference>
<dbReference type="OrthoDB" id="8186940at2759"/>
<feature type="chain" id="PRO_5014357490" evidence="1">
    <location>
        <begin position="16"/>
        <end position="214"/>
    </location>
</feature>
<dbReference type="PANTHER" id="PTHR21398">
    <property type="entry name" value="AGAP007094-PA"/>
    <property type="match status" value="1"/>
</dbReference>
<gene>
    <name evidence="2" type="ORF">B7P43_G06738</name>
</gene>
<protein>
    <submittedName>
        <fullName evidence="2">Uncharacterized protein</fullName>
    </submittedName>
</protein>
<evidence type="ECO:0000256" key="1">
    <source>
        <dbReference type="SAM" id="SignalP"/>
    </source>
</evidence>
<name>A0A2J7QZ75_9NEOP</name>
<organism evidence="2 3">
    <name type="scientific">Cryptotermes secundus</name>
    <dbReference type="NCBI Taxonomy" id="105785"/>
    <lineage>
        <taxon>Eukaryota</taxon>
        <taxon>Metazoa</taxon>
        <taxon>Ecdysozoa</taxon>
        <taxon>Arthropoda</taxon>
        <taxon>Hexapoda</taxon>
        <taxon>Insecta</taxon>
        <taxon>Pterygota</taxon>
        <taxon>Neoptera</taxon>
        <taxon>Polyneoptera</taxon>
        <taxon>Dictyoptera</taxon>
        <taxon>Blattodea</taxon>
        <taxon>Blattoidea</taxon>
        <taxon>Termitoidae</taxon>
        <taxon>Kalotermitidae</taxon>
        <taxon>Cryptotermitinae</taxon>
        <taxon>Cryptotermes</taxon>
    </lineage>
</organism>
<evidence type="ECO:0000313" key="2">
    <source>
        <dbReference type="EMBL" id="PNF33889.1"/>
    </source>
</evidence>
<dbReference type="STRING" id="105785.A0A2J7QZ75"/>
<dbReference type="Proteomes" id="UP000235965">
    <property type="component" value="Unassembled WGS sequence"/>
</dbReference>
<sequence length="214" mass="23816">MWALCKLFLTATALCAMILMFSTRKHNDLELGHHRERRDLIYPLLVFPSGTVFQINIAVQTPVQVPNATLAISVGFQLNFVLPTNATEFRQQNVARSRREIGEALRSMYLPLQAFLQEYGFDGRTCMLRSICEAAHSPFSHEDSGLLEEIAHALLTPSSEMSDADLDCIDGYDSTKCPLGDIPYLAAERFGRSGGDCGFRYADCPQSPLDFISS</sequence>
<reference evidence="2 3" key="1">
    <citation type="submission" date="2017-12" db="EMBL/GenBank/DDBJ databases">
        <title>Hemimetabolous genomes reveal molecular basis of termite eusociality.</title>
        <authorList>
            <person name="Harrison M.C."/>
            <person name="Jongepier E."/>
            <person name="Robertson H.M."/>
            <person name="Arning N."/>
            <person name="Bitard-Feildel T."/>
            <person name="Chao H."/>
            <person name="Childers C.P."/>
            <person name="Dinh H."/>
            <person name="Doddapaneni H."/>
            <person name="Dugan S."/>
            <person name="Gowin J."/>
            <person name="Greiner C."/>
            <person name="Han Y."/>
            <person name="Hu H."/>
            <person name="Hughes D.S.T."/>
            <person name="Huylmans A.-K."/>
            <person name="Kemena C."/>
            <person name="Kremer L.P.M."/>
            <person name="Lee S.L."/>
            <person name="Lopez-Ezquerra A."/>
            <person name="Mallet L."/>
            <person name="Monroy-Kuhn J.M."/>
            <person name="Moser A."/>
            <person name="Murali S.C."/>
            <person name="Muzny D.M."/>
            <person name="Otani S."/>
            <person name="Piulachs M.-D."/>
            <person name="Poelchau M."/>
            <person name="Qu J."/>
            <person name="Schaub F."/>
            <person name="Wada-Katsumata A."/>
            <person name="Worley K.C."/>
            <person name="Xie Q."/>
            <person name="Ylla G."/>
            <person name="Poulsen M."/>
            <person name="Gibbs R.A."/>
            <person name="Schal C."/>
            <person name="Richards S."/>
            <person name="Belles X."/>
            <person name="Korb J."/>
            <person name="Bornberg-Bauer E."/>
        </authorList>
    </citation>
    <scope>NUCLEOTIDE SEQUENCE [LARGE SCALE GENOMIC DNA]</scope>
    <source>
        <tissue evidence="2">Whole body</tissue>
    </source>
</reference>
<accession>A0A2J7QZ75</accession>
<dbReference type="AlphaFoldDB" id="A0A2J7QZ75"/>
<dbReference type="InterPro" id="IPR006631">
    <property type="entry name" value="DM4_12"/>
</dbReference>
<evidence type="ECO:0000313" key="3">
    <source>
        <dbReference type="Proteomes" id="UP000235965"/>
    </source>
</evidence>
<keyword evidence="3" id="KW-1185">Reference proteome</keyword>
<comment type="caution">
    <text evidence="2">The sequence shown here is derived from an EMBL/GenBank/DDBJ whole genome shotgun (WGS) entry which is preliminary data.</text>
</comment>
<dbReference type="PANTHER" id="PTHR21398:SF6">
    <property type="entry name" value="AGAP007094-PA"/>
    <property type="match status" value="1"/>
</dbReference>
<proteinExistence type="predicted"/>